<dbReference type="SMART" id="SM00052">
    <property type="entry name" value="EAL"/>
    <property type="match status" value="1"/>
</dbReference>
<dbReference type="PANTHER" id="PTHR33121">
    <property type="entry name" value="CYCLIC DI-GMP PHOSPHODIESTERASE PDEF"/>
    <property type="match status" value="1"/>
</dbReference>
<evidence type="ECO:0000259" key="1">
    <source>
        <dbReference type="PROSITE" id="PS50883"/>
    </source>
</evidence>
<dbReference type="Proteomes" id="UP000534388">
    <property type="component" value="Unassembled WGS sequence"/>
</dbReference>
<dbReference type="PROSITE" id="PS50883">
    <property type="entry name" value="EAL"/>
    <property type="match status" value="1"/>
</dbReference>
<protein>
    <submittedName>
        <fullName evidence="2">EAL domain-containing response regulator</fullName>
    </submittedName>
</protein>
<dbReference type="InterPro" id="IPR011006">
    <property type="entry name" value="CheY-like_superfamily"/>
</dbReference>
<name>A0A7W2ENU0_9BURK</name>
<organism evidence="2 3">
    <name type="scientific">Rugamonas brunnea</name>
    <dbReference type="NCBI Taxonomy" id="2758569"/>
    <lineage>
        <taxon>Bacteria</taxon>
        <taxon>Pseudomonadati</taxon>
        <taxon>Pseudomonadota</taxon>
        <taxon>Betaproteobacteria</taxon>
        <taxon>Burkholderiales</taxon>
        <taxon>Oxalobacteraceae</taxon>
        <taxon>Telluria group</taxon>
        <taxon>Rugamonas</taxon>
    </lineage>
</organism>
<accession>A0A7W2ENU0</accession>
<feature type="domain" description="EAL" evidence="1">
    <location>
        <begin position="153"/>
        <end position="406"/>
    </location>
</feature>
<dbReference type="InterPro" id="IPR050706">
    <property type="entry name" value="Cyclic-di-GMP_PDE-like"/>
</dbReference>
<evidence type="ECO:0000313" key="2">
    <source>
        <dbReference type="EMBL" id="MBA5635765.1"/>
    </source>
</evidence>
<dbReference type="EMBL" id="JACEZT010000001">
    <property type="protein sequence ID" value="MBA5635765.1"/>
    <property type="molecule type" value="Genomic_DNA"/>
</dbReference>
<dbReference type="InterPro" id="IPR001633">
    <property type="entry name" value="EAL_dom"/>
</dbReference>
<dbReference type="GO" id="GO:0071111">
    <property type="term" value="F:cyclic-guanylate-specific phosphodiesterase activity"/>
    <property type="evidence" value="ECO:0007669"/>
    <property type="project" value="InterPro"/>
</dbReference>
<dbReference type="Gene3D" id="3.20.20.450">
    <property type="entry name" value="EAL domain"/>
    <property type="match status" value="1"/>
</dbReference>
<proteinExistence type="predicted"/>
<dbReference type="InterPro" id="IPR035919">
    <property type="entry name" value="EAL_sf"/>
</dbReference>
<dbReference type="SUPFAM" id="SSF141868">
    <property type="entry name" value="EAL domain-like"/>
    <property type="match status" value="1"/>
</dbReference>
<dbReference type="CDD" id="cd01948">
    <property type="entry name" value="EAL"/>
    <property type="match status" value="1"/>
</dbReference>
<dbReference type="PANTHER" id="PTHR33121:SF79">
    <property type="entry name" value="CYCLIC DI-GMP PHOSPHODIESTERASE PDED-RELATED"/>
    <property type="match status" value="1"/>
</dbReference>
<comment type="caution">
    <text evidence="2">The sequence shown here is derived from an EMBL/GenBank/DDBJ whole genome shotgun (WGS) entry which is preliminary data.</text>
</comment>
<dbReference type="SUPFAM" id="SSF52172">
    <property type="entry name" value="CheY-like"/>
    <property type="match status" value="1"/>
</dbReference>
<sequence length="419" mass="44672">MNALCHSPHALPRTVIIVGDEKERGRALAACRQLGCVPDGWCGTGRDGLALVASQDAVPVLVIIDLHLPDMDGADLLRALAATGRDLHLIVCGAGCGRVRDTALMLASALGMRTGATVAGPLTARALRTAMADCAATHASIAAAPNPAPRTQPEVDAIDIRSGLLREEFELYYQPKVTLAGCDPCGVEALLRWRHPRHGLLTPAAFLPQAEEAGLIDLLTMKVLRMALGHSLELRAGGNRLPISVNLSPLSLTNPDLADQIADAVRRSGLPPSAIVFEVTEQAEVADLSLALRVLLKLRLQGHRLSLDDYGAGHASILQMSRIPFSELKLDGRLVHNAWKRPHLEPLLRQAIASAQLLGMTSVAEGIETPEDWAFMRALGCDQAQGYLIARPMPFAQLAAWRPDAGALPEPGRPQQAAA</sequence>
<dbReference type="Gene3D" id="3.40.50.2300">
    <property type="match status" value="1"/>
</dbReference>
<reference evidence="2 3" key="1">
    <citation type="submission" date="2020-07" db="EMBL/GenBank/DDBJ databases">
        <title>Novel species isolated from subtropical streams in China.</title>
        <authorList>
            <person name="Lu H."/>
        </authorList>
    </citation>
    <scope>NUCLEOTIDE SEQUENCE [LARGE SCALE GENOMIC DNA]</scope>
    <source>
        <strain evidence="2 3">LX20W</strain>
    </source>
</reference>
<evidence type="ECO:0000313" key="3">
    <source>
        <dbReference type="Proteomes" id="UP000534388"/>
    </source>
</evidence>
<dbReference type="RefSeq" id="WP_182159448.1">
    <property type="nucleotide sequence ID" value="NZ_JACEZT010000001.1"/>
</dbReference>
<dbReference type="Pfam" id="PF00563">
    <property type="entry name" value="EAL"/>
    <property type="match status" value="1"/>
</dbReference>
<dbReference type="AlphaFoldDB" id="A0A7W2ENU0"/>
<keyword evidence="3" id="KW-1185">Reference proteome</keyword>
<gene>
    <name evidence="2" type="ORF">H3H37_01685</name>
</gene>